<reference evidence="2 3" key="1">
    <citation type="submission" date="2020-01" db="EMBL/GenBank/DDBJ databases">
        <title>Spongiivirga citrea KCTC 32990T.</title>
        <authorList>
            <person name="Wang G."/>
        </authorList>
    </citation>
    <scope>NUCLEOTIDE SEQUENCE [LARGE SCALE GENOMIC DNA]</scope>
    <source>
        <strain evidence="2 3">KCTC 32990</strain>
    </source>
</reference>
<gene>
    <name evidence="2" type="ORF">GWK10_12800</name>
</gene>
<accession>A0A6M0CJJ1</accession>
<dbReference type="AlphaFoldDB" id="A0A6M0CJJ1"/>
<dbReference type="Proteomes" id="UP000474296">
    <property type="component" value="Unassembled WGS sequence"/>
</dbReference>
<sequence>MLRKKRLFKKERTFLGIQPAYKDNKKLIPNLIVDVAAIRNERLKVKRSDRQKMTLTVLAITLTCASAVFLIHFMASLTVKPLQLNTPVDQNKLIVQDTYIQFLTTGINFRQSKDYHLASLEFKKALLMNNQLVDAHLELLKMYLEQCSTKGINCDLVKEKREFVIQEYPDIGFIDYH</sequence>
<keyword evidence="1" id="KW-0472">Membrane</keyword>
<evidence type="ECO:0000313" key="3">
    <source>
        <dbReference type="Proteomes" id="UP000474296"/>
    </source>
</evidence>
<evidence type="ECO:0000313" key="2">
    <source>
        <dbReference type="EMBL" id="NER18096.1"/>
    </source>
</evidence>
<proteinExistence type="predicted"/>
<comment type="caution">
    <text evidence="2">The sequence shown here is derived from an EMBL/GenBank/DDBJ whole genome shotgun (WGS) entry which is preliminary data.</text>
</comment>
<dbReference type="RefSeq" id="WP_164032777.1">
    <property type="nucleotide sequence ID" value="NZ_JAABOQ010000005.1"/>
</dbReference>
<organism evidence="2 3">
    <name type="scientific">Spongiivirga citrea</name>
    <dbReference type="NCBI Taxonomy" id="1481457"/>
    <lineage>
        <taxon>Bacteria</taxon>
        <taxon>Pseudomonadati</taxon>
        <taxon>Bacteroidota</taxon>
        <taxon>Flavobacteriia</taxon>
        <taxon>Flavobacteriales</taxon>
        <taxon>Flavobacteriaceae</taxon>
        <taxon>Spongiivirga</taxon>
    </lineage>
</organism>
<keyword evidence="1" id="KW-1133">Transmembrane helix</keyword>
<feature type="transmembrane region" description="Helical" evidence="1">
    <location>
        <begin position="53"/>
        <end position="75"/>
    </location>
</feature>
<dbReference type="EMBL" id="JAABOQ010000005">
    <property type="protein sequence ID" value="NER18096.1"/>
    <property type="molecule type" value="Genomic_DNA"/>
</dbReference>
<evidence type="ECO:0000256" key="1">
    <source>
        <dbReference type="SAM" id="Phobius"/>
    </source>
</evidence>
<protein>
    <submittedName>
        <fullName evidence="2">Uncharacterized protein</fullName>
    </submittedName>
</protein>
<name>A0A6M0CJJ1_9FLAO</name>
<keyword evidence="1" id="KW-0812">Transmembrane</keyword>
<keyword evidence="3" id="KW-1185">Reference proteome</keyword>